<dbReference type="AlphaFoldDB" id="A0A0L6UTE9"/>
<feature type="coiled-coil region" evidence="1">
    <location>
        <begin position="381"/>
        <end position="433"/>
    </location>
</feature>
<evidence type="ECO:0000256" key="2">
    <source>
        <dbReference type="SAM" id="MobiDB-lite"/>
    </source>
</evidence>
<dbReference type="EMBL" id="LAVV01008835">
    <property type="protein sequence ID" value="KNZ51808.1"/>
    <property type="molecule type" value="Genomic_DNA"/>
</dbReference>
<accession>A0A0L6UTE9</accession>
<dbReference type="Proteomes" id="UP000037035">
    <property type="component" value="Unassembled WGS sequence"/>
</dbReference>
<keyword evidence="1" id="KW-0175">Coiled coil</keyword>
<dbReference type="PANTHER" id="PTHR34409">
    <property type="entry name" value="SET DOMAIN-CONTAINING PROTEIN"/>
    <property type="match status" value="1"/>
</dbReference>
<feature type="region of interest" description="Disordered" evidence="2">
    <location>
        <begin position="467"/>
        <end position="542"/>
    </location>
</feature>
<dbReference type="Pfam" id="PF20681">
    <property type="entry name" value="DUF6818"/>
    <property type="match status" value="1"/>
</dbReference>
<name>A0A0L6UTE9_9BASI</name>
<dbReference type="InterPro" id="IPR049203">
    <property type="entry name" value="DUF6818"/>
</dbReference>
<dbReference type="OrthoDB" id="2498761at2759"/>
<evidence type="ECO:0000259" key="3">
    <source>
        <dbReference type="Pfam" id="PF20681"/>
    </source>
</evidence>
<keyword evidence="5" id="KW-1185">Reference proteome</keyword>
<dbReference type="VEuPathDB" id="FungiDB:VP01_37g2"/>
<dbReference type="PANTHER" id="PTHR34409:SF1">
    <property type="entry name" value="MYB-LIKE DOMAIN-CONTAINING PROTEIN"/>
    <property type="match status" value="1"/>
</dbReference>
<feature type="compositionally biased region" description="Low complexity" evidence="2">
    <location>
        <begin position="493"/>
        <end position="506"/>
    </location>
</feature>
<feature type="compositionally biased region" description="Polar residues" evidence="2">
    <location>
        <begin position="468"/>
        <end position="482"/>
    </location>
</feature>
<feature type="region of interest" description="Disordered" evidence="2">
    <location>
        <begin position="236"/>
        <end position="374"/>
    </location>
</feature>
<gene>
    <name evidence="4" type="ORF">VP01_37g2</name>
</gene>
<reference evidence="4 5" key="1">
    <citation type="submission" date="2015-08" db="EMBL/GenBank/DDBJ databases">
        <title>Next Generation Sequencing and Analysis of the Genome of Puccinia sorghi L Schw, the Causal Agent of Maize Common Rust.</title>
        <authorList>
            <person name="Rochi L."/>
            <person name="Burguener G."/>
            <person name="Darino M."/>
            <person name="Turjanski A."/>
            <person name="Kreff E."/>
            <person name="Dieguez M.J."/>
            <person name="Sacco F."/>
        </authorList>
    </citation>
    <scope>NUCLEOTIDE SEQUENCE [LARGE SCALE GENOMIC DNA]</scope>
    <source>
        <strain evidence="4 5">RO10H11247</strain>
    </source>
</reference>
<protein>
    <recommendedName>
        <fullName evidence="3">DUF6818 domain-containing protein</fullName>
    </recommendedName>
</protein>
<feature type="compositionally biased region" description="Polar residues" evidence="2">
    <location>
        <begin position="282"/>
        <end position="325"/>
    </location>
</feature>
<proteinExistence type="predicted"/>
<feature type="domain" description="DUF6818" evidence="3">
    <location>
        <begin position="139"/>
        <end position="209"/>
    </location>
</feature>
<organism evidence="4 5">
    <name type="scientific">Puccinia sorghi</name>
    <dbReference type="NCBI Taxonomy" id="27349"/>
    <lineage>
        <taxon>Eukaryota</taxon>
        <taxon>Fungi</taxon>
        <taxon>Dikarya</taxon>
        <taxon>Basidiomycota</taxon>
        <taxon>Pucciniomycotina</taxon>
        <taxon>Pucciniomycetes</taxon>
        <taxon>Pucciniales</taxon>
        <taxon>Pucciniaceae</taxon>
        <taxon>Puccinia</taxon>
    </lineage>
</organism>
<evidence type="ECO:0000313" key="4">
    <source>
        <dbReference type="EMBL" id="KNZ51808.1"/>
    </source>
</evidence>
<evidence type="ECO:0000256" key="1">
    <source>
        <dbReference type="SAM" id="Coils"/>
    </source>
</evidence>
<comment type="caution">
    <text evidence="4">The sequence shown here is derived from an EMBL/GenBank/DDBJ whole genome shotgun (WGS) entry which is preliminary data.</text>
</comment>
<sequence>MANLEKPGSLEFRIPDGREDLQYSEHTAEGAGHPPSFYPWTSIWMFLSEESVLLHASSHIHSISCRLPHRHPTSSTMEPTQAQTQPTCESTQGIQNNTNSQPRPAPLIRQGRPGRAAGSQGYSVQDMVVLAECVSTVLPLGTTEWNEVLSKYNDYASRSGRALRAYPSLRTKFRAIVQQPNPHGSLEDSPRYVQLAKRAAKAIEDRSRLLVSQNPNWAESDEERGVNVSVLIQNSSTAIDDEKNQDSAMEANPPTQVEQPIGDLPINPPAAPNQSSEDHSRSSASPGITSTASTLPSVRRSGTSPIRNATRSATRSLPRLPSTSIHHPPRPNHFSPLGLTSGGGRRGKSTNPIRGVYLEPEACSSSSSSQRERDFDRGGLVELYLMKLQEANETIIRLQDEGSRSRETNATRLQGLEDENRRLRDSLLQQTVKAECLQGQLEMMGRLWELSKASSFGFFQPVPPANQPLANQNLNPTLQHSPLNPMATPAPDNNNSPNLQQQSSNSCLAPSSLPLDLPQPAVSTCPPALHEQHIPVPPDTAL</sequence>
<evidence type="ECO:0000313" key="5">
    <source>
        <dbReference type="Proteomes" id="UP000037035"/>
    </source>
</evidence>